<accession>A0AAD4K6B5</accession>
<organism evidence="3 4">
    <name type="scientific">Drosophila rubida</name>
    <dbReference type="NCBI Taxonomy" id="30044"/>
    <lineage>
        <taxon>Eukaryota</taxon>
        <taxon>Metazoa</taxon>
        <taxon>Ecdysozoa</taxon>
        <taxon>Arthropoda</taxon>
        <taxon>Hexapoda</taxon>
        <taxon>Insecta</taxon>
        <taxon>Pterygota</taxon>
        <taxon>Neoptera</taxon>
        <taxon>Endopterygota</taxon>
        <taxon>Diptera</taxon>
        <taxon>Brachycera</taxon>
        <taxon>Muscomorpha</taxon>
        <taxon>Ephydroidea</taxon>
        <taxon>Drosophilidae</taxon>
        <taxon>Drosophila</taxon>
    </lineage>
</organism>
<evidence type="ECO:0000256" key="1">
    <source>
        <dbReference type="SAM" id="MobiDB-lite"/>
    </source>
</evidence>
<feature type="domain" description="Borealin C-terminal" evidence="2">
    <location>
        <begin position="104"/>
        <end position="218"/>
    </location>
</feature>
<evidence type="ECO:0000313" key="3">
    <source>
        <dbReference type="EMBL" id="KAH8377665.1"/>
    </source>
</evidence>
<dbReference type="InterPro" id="IPR046466">
    <property type="entry name" value="Borealin_C"/>
</dbReference>
<proteinExistence type="predicted"/>
<feature type="region of interest" description="Disordered" evidence="1">
    <location>
        <begin position="1"/>
        <end position="21"/>
    </location>
</feature>
<dbReference type="AlphaFoldDB" id="A0AAD4K6B5"/>
<name>A0AAD4K6B5_9MUSC</name>
<evidence type="ECO:0000313" key="4">
    <source>
        <dbReference type="Proteomes" id="UP001200034"/>
    </source>
</evidence>
<gene>
    <name evidence="3" type="ORF">KR093_006585</name>
</gene>
<feature type="compositionally biased region" description="Basic residues" evidence="1">
    <location>
        <begin position="1"/>
        <end position="14"/>
    </location>
</feature>
<evidence type="ECO:0000259" key="2">
    <source>
        <dbReference type="Pfam" id="PF10512"/>
    </source>
</evidence>
<sequence length="229" mass="26376">MPRTKVTKKRTRKQVRVEAERQERQRLAGVKLDAALQKIDEMGRRCKQQVENQLQLLQARTSQQVLQMKWSDFNKLQLQRFEEYQFKSPAPPPLPPQRSRSNCTRGRLRTPHQQLTPRCQVQSVDRADTLLKHCELPAVTFMRWPKPGEVALSTGGSPLAVQTFPDRYANVHIPTKVGVLKLQPQKLSEVKREVLKQLDASTLNQIKTLSSNLHLIVDIATKMQTDKKE</sequence>
<reference evidence="3" key="1">
    <citation type="journal article" date="2021" name="Mol. Ecol. Resour.">
        <title>Phylogenomic analyses of the genus Drosophila reveals genomic signals of climate adaptation.</title>
        <authorList>
            <person name="Li F."/>
            <person name="Rane R.V."/>
            <person name="Luria V."/>
            <person name="Xiong Z."/>
            <person name="Chen J."/>
            <person name="Li Z."/>
            <person name="Catullo R.A."/>
            <person name="Griffin P.C."/>
            <person name="Schiffer M."/>
            <person name="Pearce S."/>
            <person name="Lee S.F."/>
            <person name="McElroy K."/>
            <person name="Stocker A."/>
            <person name="Shirriffs J."/>
            <person name="Cockerell F."/>
            <person name="Coppin C."/>
            <person name="Sgro C.M."/>
            <person name="Karger A."/>
            <person name="Cain J.W."/>
            <person name="Weber J.A."/>
            <person name="Santpere G."/>
            <person name="Kirschner M.W."/>
            <person name="Hoffmann A.A."/>
            <person name="Oakeshott J.G."/>
            <person name="Zhang G."/>
        </authorList>
    </citation>
    <scope>NUCLEOTIDE SEQUENCE</scope>
    <source>
        <strain evidence="3">BGI-SZ-2011g</strain>
    </source>
</reference>
<dbReference type="Pfam" id="PF10512">
    <property type="entry name" value="Borealin"/>
    <property type="match status" value="1"/>
</dbReference>
<comment type="caution">
    <text evidence="3">The sequence shown here is derived from an EMBL/GenBank/DDBJ whole genome shotgun (WGS) entry which is preliminary data.</text>
</comment>
<feature type="region of interest" description="Disordered" evidence="1">
    <location>
        <begin position="86"/>
        <end position="114"/>
    </location>
</feature>
<keyword evidence="4" id="KW-1185">Reference proteome</keyword>
<protein>
    <recommendedName>
        <fullName evidence="2">Borealin C-terminal domain-containing protein</fullName>
    </recommendedName>
</protein>
<dbReference type="Proteomes" id="UP001200034">
    <property type="component" value="Unassembled WGS sequence"/>
</dbReference>
<dbReference type="EMBL" id="JAJJHW010001127">
    <property type="protein sequence ID" value="KAH8377665.1"/>
    <property type="molecule type" value="Genomic_DNA"/>
</dbReference>